<name>A0A5C3LMQ9_9AGAR</name>
<accession>A0A5C3LMQ9</accession>
<dbReference type="AlphaFoldDB" id="A0A5C3LMQ9"/>
<proteinExistence type="predicted"/>
<dbReference type="EMBL" id="ML213637">
    <property type="protein sequence ID" value="TFK34075.1"/>
    <property type="molecule type" value="Genomic_DNA"/>
</dbReference>
<gene>
    <name evidence="1" type="ORF">BDQ12DRAFT_690337</name>
</gene>
<evidence type="ECO:0000313" key="1">
    <source>
        <dbReference type="EMBL" id="TFK34075.1"/>
    </source>
</evidence>
<organism evidence="1 2">
    <name type="scientific">Crucibulum laeve</name>
    <dbReference type="NCBI Taxonomy" id="68775"/>
    <lineage>
        <taxon>Eukaryota</taxon>
        <taxon>Fungi</taxon>
        <taxon>Dikarya</taxon>
        <taxon>Basidiomycota</taxon>
        <taxon>Agaricomycotina</taxon>
        <taxon>Agaricomycetes</taxon>
        <taxon>Agaricomycetidae</taxon>
        <taxon>Agaricales</taxon>
        <taxon>Agaricineae</taxon>
        <taxon>Nidulariaceae</taxon>
        <taxon>Crucibulum</taxon>
    </lineage>
</organism>
<evidence type="ECO:0000313" key="2">
    <source>
        <dbReference type="Proteomes" id="UP000308652"/>
    </source>
</evidence>
<keyword evidence="2" id="KW-1185">Reference proteome</keyword>
<reference evidence="1 2" key="1">
    <citation type="journal article" date="2019" name="Nat. Ecol. Evol.">
        <title>Megaphylogeny resolves global patterns of mushroom evolution.</title>
        <authorList>
            <person name="Varga T."/>
            <person name="Krizsan K."/>
            <person name="Foldi C."/>
            <person name="Dima B."/>
            <person name="Sanchez-Garcia M."/>
            <person name="Sanchez-Ramirez S."/>
            <person name="Szollosi G.J."/>
            <person name="Szarkandi J.G."/>
            <person name="Papp V."/>
            <person name="Albert L."/>
            <person name="Andreopoulos W."/>
            <person name="Angelini C."/>
            <person name="Antonin V."/>
            <person name="Barry K.W."/>
            <person name="Bougher N.L."/>
            <person name="Buchanan P."/>
            <person name="Buyck B."/>
            <person name="Bense V."/>
            <person name="Catcheside P."/>
            <person name="Chovatia M."/>
            <person name="Cooper J."/>
            <person name="Damon W."/>
            <person name="Desjardin D."/>
            <person name="Finy P."/>
            <person name="Geml J."/>
            <person name="Haridas S."/>
            <person name="Hughes K."/>
            <person name="Justo A."/>
            <person name="Karasinski D."/>
            <person name="Kautmanova I."/>
            <person name="Kiss B."/>
            <person name="Kocsube S."/>
            <person name="Kotiranta H."/>
            <person name="LaButti K.M."/>
            <person name="Lechner B.E."/>
            <person name="Liimatainen K."/>
            <person name="Lipzen A."/>
            <person name="Lukacs Z."/>
            <person name="Mihaltcheva S."/>
            <person name="Morgado L.N."/>
            <person name="Niskanen T."/>
            <person name="Noordeloos M.E."/>
            <person name="Ohm R.A."/>
            <person name="Ortiz-Santana B."/>
            <person name="Ovrebo C."/>
            <person name="Racz N."/>
            <person name="Riley R."/>
            <person name="Savchenko A."/>
            <person name="Shiryaev A."/>
            <person name="Soop K."/>
            <person name="Spirin V."/>
            <person name="Szebenyi C."/>
            <person name="Tomsovsky M."/>
            <person name="Tulloss R.E."/>
            <person name="Uehling J."/>
            <person name="Grigoriev I.V."/>
            <person name="Vagvolgyi C."/>
            <person name="Papp T."/>
            <person name="Martin F.M."/>
            <person name="Miettinen O."/>
            <person name="Hibbett D.S."/>
            <person name="Nagy L.G."/>
        </authorList>
    </citation>
    <scope>NUCLEOTIDE SEQUENCE [LARGE SCALE GENOMIC DNA]</scope>
    <source>
        <strain evidence="1 2">CBS 166.37</strain>
    </source>
</reference>
<protein>
    <submittedName>
        <fullName evidence="1">Uncharacterized protein</fullName>
    </submittedName>
</protein>
<dbReference type="Proteomes" id="UP000308652">
    <property type="component" value="Unassembled WGS sequence"/>
</dbReference>
<sequence length="68" mass="7830">MENRYPFTFFLSFFSQCNSRSVPLAAARSPEPATMPLLLPFLLFHLDASHLSVSQHHRLLFPQMLLLV</sequence>